<comment type="caution">
    <text evidence="3">The sequence shown here is derived from an EMBL/GenBank/DDBJ whole genome shotgun (WGS) entry which is preliminary data.</text>
</comment>
<evidence type="ECO:0000313" key="4">
    <source>
        <dbReference type="Proteomes" id="UP000546257"/>
    </source>
</evidence>
<evidence type="ECO:0000313" key="3">
    <source>
        <dbReference type="EMBL" id="MBB6645771.1"/>
    </source>
</evidence>
<proteinExistence type="predicted"/>
<keyword evidence="1" id="KW-1133">Transmembrane helix</keyword>
<keyword evidence="1" id="KW-0472">Membrane</keyword>
<keyword evidence="3" id="KW-0645">Protease</keyword>
<feature type="transmembrane region" description="Helical" evidence="1">
    <location>
        <begin position="203"/>
        <end position="220"/>
    </location>
</feature>
<feature type="transmembrane region" description="Helical" evidence="1">
    <location>
        <begin position="175"/>
        <end position="197"/>
    </location>
</feature>
<gene>
    <name evidence="3" type="ORF">H5V44_05625</name>
</gene>
<dbReference type="AlphaFoldDB" id="A0A7J9SL62"/>
<keyword evidence="4" id="KW-1185">Reference proteome</keyword>
<feature type="domain" description="CAAX prenyl protease 2/Lysostaphin resistance protein A-like" evidence="2">
    <location>
        <begin position="144"/>
        <end position="237"/>
    </location>
</feature>
<dbReference type="RefSeq" id="WP_185192146.1">
    <property type="nucleotide sequence ID" value="NZ_JACKXD010000002.1"/>
</dbReference>
<reference evidence="3 4" key="1">
    <citation type="submission" date="2020-08" db="EMBL/GenBank/DDBJ databases">
        <authorList>
            <person name="Seo M.-J."/>
        </authorList>
    </citation>
    <scope>NUCLEOTIDE SEQUENCE [LARGE SCALE GENOMIC DNA]</scope>
    <source>
        <strain evidence="3 4">MBLA0160</strain>
    </source>
</reference>
<dbReference type="GO" id="GO:0004175">
    <property type="term" value="F:endopeptidase activity"/>
    <property type="evidence" value="ECO:0007669"/>
    <property type="project" value="UniProtKB-ARBA"/>
</dbReference>
<organism evidence="3 4">
    <name type="scientific">Halobellus ruber</name>
    <dbReference type="NCBI Taxonomy" id="2761102"/>
    <lineage>
        <taxon>Archaea</taxon>
        <taxon>Methanobacteriati</taxon>
        <taxon>Methanobacteriota</taxon>
        <taxon>Stenosarchaea group</taxon>
        <taxon>Halobacteria</taxon>
        <taxon>Halobacteriales</taxon>
        <taxon>Haloferacaceae</taxon>
        <taxon>Halobellus</taxon>
    </lineage>
</organism>
<evidence type="ECO:0000259" key="2">
    <source>
        <dbReference type="Pfam" id="PF02517"/>
    </source>
</evidence>
<feature type="transmembrane region" description="Helical" evidence="1">
    <location>
        <begin position="55"/>
        <end position="77"/>
    </location>
</feature>
<keyword evidence="3" id="KW-0378">Hydrolase</keyword>
<feature type="transmembrane region" description="Helical" evidence="1">
    <location>
        <begin position="142"/>
        <end position="163"/>
    </location>
</feature>
<dbReference type="Proteomes" id="UP000546257">
    <property type="component" value="Unassembled WGS sequence"/>
</dbReference>
<keyword evidence="3" id="KW-0482">Metalloprotease</keyword>
<dbReference type="GO" id="GO:0008237">
    <property type="term" value="F:metallopeptidase activity"/>
    <property type="evidence" value="ECO:0007669"/>
    <property type="project" value="UniProtKB-KW"/>
</dbReference>
<dbReference type="GO" id="GO:0006508">
    <property type="term" value="P:proteolysis"/>
    <property type="evidence" value="ECO:0007669"/>
    <property type="project" value="UniProtKB-KW"/>
</dbReference>
<dbReference type="Pfam" id="PF02517">
    <property type="entry name" value="Rce1-like"/>
    <property type="match status" value="1"/>
</dbReference>
<keyword evidence="1" id="KW-0812">Transmembrane</keyword>
<dbReference type="InterPro" id="IPR003675">
    <property type="entry name" value="Rce1/LyrA-like_dom"/>
</dbReference>
<feature type="transmembrane region" description="Helical" evidence="1">
    <location>
        <begin position="97"/>
        <end position="122"/>
    </location>
</feature>
<evidence type="ECO:0000256" key="1">
    <source>
        <dbReference type="SAM" id="Phobius"/>
    </source>
</evidence>
<accession>A0A7J9SL62</accession>
<protein>
    <submittedName>
        <fullName evidence="3">CPBP family intramembrane metalloprotease</fullName>
    </submittedName>
</protein>
<feature type="transmembrane region" description="Helical" evidence="1">
    <location>
        <begin position="227"/>
        <end position="246"/>
    </location>
</feature>
<feature type="transmembrane region" description="Helical" evidence="1">
    <location>
        <begin position="21"/>
        <end position="49"/>
    </location>
</feature>
<sequence length="249" mass="26096">MSVLSEHGPVIPDTAAARAAATAFVLAIGGGVVSFAGVVLFGAVGGILGITDTDIYIVADVGVQLGFAVVAAGYLFVADERSRYLKFHQPTVEDIAWILALPAISAALSVGLTTVLPVFGIAVPTHSHSSVGTAELLLQRPMLWAVAIPALYLFAAPIEEILYRGIVQGRLRPHLGTAGVVLASGVAFGSMHTLTYLFASGPLVYTILSITAFGCVWAFVYERTENLVVTAVSHAMFWTVPFSTLLPVV</sequence>
<dbReference type="GO" id="GO:0080120">
    <property type="term" value="P:CAAX-box protein maturation"/>
    <property type="evidence" value="ECO:0007669"/>
    <property type="project" value="UniProtKB-ARBA"/>
</dbReference>
<dbReference type="EMBL" id="JACKXD010000002">
    <property type="protein sequence ID" value="MBB6645771.1"/>
    <property type="molecule type" value="Genomic_DNA"/>
</dbReference>
<name>A0A7J9SL62_9EURY</name>